<keyword evidence="2" id="KW-1185">Reference proteome</keyword>
<name>A0ACA9QW88_9GLOM</name>
<evidence type="ECO:0000313" key="2">
    <source>
        <dbReference type="Proteomes" id="UP000789920"/>
    </source>
</evidence>
<dbReference type="Proteomes" id="UP000789920">
    <property type="component" value="Unassembled WGS sequence"/>
</dbReference>
<comment type="caution">
    <text evidence="1">The sequence shown here is derived from an EMBL/GenBank/DDBJ whole genome shotgun (WGS) entry which is preliminary data.</text>
</comment>
<sequence length="249" mass="28502">MAMTYNSTLNREAQLKQLIEKIQDWFHQLTIVDQELQSGPLTTTMPTENCEQEEIEKAVIMIEQIREKNPALTFPFSTTETSHQGTSGEQKTKTRPSPLDLTKSQEELEGKGILPRPTTPLSAIAFASPRRSSRKRSISVDAKEHYSNPPLLTVVASNEKSSSSEERKNELLEKIRNNVIEDQKRIEKQNLEENLSNKEKQVAAERRKNTQLTSECDDYKQKLADLEGSRIQLEAENKVYKRSSKDLRE</sequence>
<accession>A0ACA9QW88</accession>
<gene>
    <name evidence="1" type="ORF">RPERSI_LOCUS15898</name>
</gene>
<dbReference type="EMBL" id="CAJVQC010038680">
    <property type="protein sequence ID" value="CAG8766773.1"/>
    <property type="molecule type" value="Genomic_DNA"/>
</dbReference>
<reference evidence="1" key="1">
    <citation type="submission" date="2021-06" db="EMBL/GenBank/DDBJ databases">
        <authorList>
            <person name="Kallberg Y."/>
            <person name="Tangrot J."/>
            <person name="Rosling A."/>
        </authorList>
    </citation>
    <scope>NUCLEOTIDE SEQUENCE</scope>
    <source>
        <strain evidence="1">MA461A</strain>
    </source>
</reference>
<protein>
    <submittedName>
        <fullName evidence="1">28608_t:CDS:1</fullName>
    </submittedName>
</protein>
<evidence type="ECO:0000313" key="1">
    <source>
        <dbReference type="EMBL" id="CAG8766773.1"/>
    </source>
</evidence>
<organism evidence="1 2">
    <name type="scientific">Racocetra persica</name>
    <dbReference type="NCBI Taxonomy" id="160502"/>
    <lineage>
        <taxon>Eukaryota</taxon>
        <taxon>Fungi</taxon>
        <taxon>Fungi incertae sedis</taxon>
        <taxon>Mucoromycota</taxon>
        <taxon>Glomeromycotina</taxon>
        <taxon>Glomeromycetes</taxon>
        <taxon>Diversisporales</taxon>
        <taxon>Gigasporaceae</taxon>
        <taxon>Racocetra</taxon>
    </lineage>
</organism>
<proteinExistence type="predicted"/>
<feature type="non-terminal residue" evidence="1">
    <location>
        <position position="249"/>
    </location>
</feature>